<dbReference type="PANTHER" id="PTHR46796">
    <property type="entry name" value="HTH-TYPE TRANSCRIPTIONAL ACTIVATOR RHAS-RELATED"/>
    <property type="match status" value="1"/>
</dbReference>
<evidence type="ECO:0000313" key="6">
    <source>
        <dbReference type="Proteomes" id="UP000466607"/>
    </source>
</evidence>
<organism evidence="5 6">
    <name type="scientific">Mycolicibacterium litorale</name>
    <dbReference type="NCBI Taxonomy" id="758802"/>
    <lineage>
        <taxon>Bacteria</taxon>
        <taxon>Bacillati</taxon>
        <taxon>Actinomycetota</taxon>
        <taxon>Actinomycetes</taxon>
        <taxon>Mycobacteriales</taxon>
        <taxon>Mycobacteriaceae</taxon>
        <taxon>Mycolicibacterium</taxon>
    </lineage>
</organism>
<dbReference type="SUPFAM" id="SSF46689">
    <property type="entry name" value="Homeodomain-like"/>
    <property type="match status" value="2"/>
</dbReference>
<dbReference type="SMART" id="SM00342">
    <property type="entry name" value="HTH_ARAC"/>
    <property type="match status" value="1"/>
</dbReference>
<protein>
    <submittedName>
        <fullName evidence="5">Transcriptional regulator, AraC family protein</fullName>
    </submittedName>
</protein>
<dbReference type="InterPro" id="IPR009057">
    <property type="entry name" value="Homeodomain-like_sf"/>
</dbReference>
<dbReference type="InterPro" id="IPR018062">
    <property type="entry name" value="HTH_AraC-typ_CS"/>
</dbReference>
<proteinExistence type="predicted"/>
<evidence type="ECO:0000256" key="3">
    <source>
        <dbReference type="ARBA" id="ARBA00023163"/>
    </source>
</evidence>
<dbReference type="PROSITE" id="PS00041">
    <property type="entry name" value="HTH_ARAC_FAMILY_1"/>
    <property type="match status" value="1"/>
</dbReference>
<sequence length="302" mass="33563">MAMKPWDGDRPQTPRTVIERSDIEARGLSFTFATERITAPTDWCSFDAGNHLMYVYRHGAMRSMETLLDWGPSGRIPPSAGDIWWKPAGIPCSALVQGDVAGYCEIAIPGRTIGDTALIPRVKYKNPLVHHLVEEIHSVAGRDDVVARLLTESLAETLRLLIIDTYTAAPQVARPDRTTLDQATRSLIMEYLSDSLDTEITLDTLAELAEMPAGAFIQAFRRTFHTTPYQFVLDRRIAHAKTLLLTTSRSITEIAAAVGFSTPNHFATAFKRRVGVSPRVYRLDAGASVDVDKPSQGRERRR</sequence>
<dbReference type="InterPro" id="IPR020449">
    <property type="entry name" value="Tscrpt_reg_AraC-type_HTH"/>
</dbReference>
<dbReference type="GO" id="GO:0043565">
    <property type="term" value="F:sequence-specific DNA binding"/>
    <property type="evidence" value="ECO:0007669"/>
    <property type="project" value="InterPro"/>
</dbReference>
<reference evidence="5 6" key="1">
    <citation type="journal article" date="2019" name="Emerg. Microbes Infect.">
        <title>Comprehensive subspecies identification of 175 nontuberculous mycobacteria species based on 7547 genomic profiles.</title>
        <authorList>
            <person name="Matsumoto Y."/>
            <person name="Kinjo T."/>
            <person name="Motooka D."/>
            <person name="Nabeya D."/>
            <person name="Jung N."/>
            <person name="Uechi K."/>
            <person name="Horii T."/>
            <person name="Iida T."/>
            <person name="Fujita J."/>
            <person name="Nakamura S."/>
        </authorList>
    </citation>
    <scope>NUCLEOTIDE SEQUENCE [LARGE SCALE GENOMIC DNA]</scope>
    <source>
        <strain evidence="5 6">JCM 17423</strain>
    </source>
</reference>
<name>A0AAD1IQ86_9MYCO</name>
<gene>
    <name evidence="5" type="ORF">MLIT_51270</name>
</gene>
<keyword evidence="2" id="KW-0238">DNA-binding</keyword>
<dbReference type="InterPro" id="IPR050204">
    <property type="entry name" value="AraC_XylS_family_regulators"/>
</dbReference>
<keyword evidence="3" id="KW-0804">Transcription</keyword>
<dbReference type="Pfam" id="PF12833">
    <property type="entry name" value="HTH_18"/>
    <property type="match status" value="1"/>
</dbReference>
<dbReference type="AlphaFoldDB" id="A0AAD1IQ86"/>
<evidence type="ECO:0000256" key="2">
    <source>
        <dbReference type="ARBA" id="ARBA00023125"/>
    </source>
</evidence>
<dbReference type="PANTHER" id="PTHR46796:SF14">
    <property type="entry name" value="TRANSCRIPTIONAL REGULATORY PROTEIN"/>
    <property type="match status" value="1"/>
</dbReference>
<evidence type="ECO:0000256" key="1">
    <source>
        <dbReference type="ARBA" id="ARBA00023015"/>
    </source>
</evidence>
<evidence type="ECO:0000259" key="4">
    <source>
        <dbReference type="PROSITE" id="PS01124"/>
    </source>
</evidence>
<accession>A0AAD1IQ86</accession>
<dbReference type="PROSITE" id="PS01124">
    <property type="entry name" value="HTH_ARAC_FAMILY_2"/>
    <property type="match status" value="1"/>
</dbReference>
<dbReference type="Proteomes" id="UP000466607">
    <property type="component" value="Chromosome"/>
</dbReference>
<dbReference type="EMBL" id="AP022586">
    <property type="protein sequence ID" value="BBY19535.1"/>
    <property type="molecule type" value="Genomic_DNA"/>
</dbReference>
<dbReference type="InterPro" id="IPR018060">
    <property type="entry name" value="HTH_AraC"/>
</dbReference>
<evidence type="ECO:0000313" key="5">
    <source>
        <dbReference type="EMBL" id="BBY19535.1"/>
    </source>
</evidence>
<feature type="domain" description="HTH araC/xylS-type" evidence="4">
    <location>
        <begin position="186"/>
        <end position="284"/>
    </location>
</feature>
<dbReference type="GO" id="GO:0003700">
    <property type="term" value="F:DNA-binding transcription factor activity"/>
    <property type="evidence" value="ECO:0007669"/>
    <property type="project" value="InterPro"/>
</dbReference>
<keyword evidence="6" id="KW-1185">Reference proteome</keyword>
<keyword evidence="1" id="KW-0805">Transcription regulation</keyword>
<dbReference type="PRINTS" id="PR00032">
    <property type="entry name" value="HTHARAC"/>
</dbReference>
<dbReference type="Gene3D" id="1.10.10.60">
    <property type="entry name" value="Homeodomain-like"/>
    <property type="match status" value="2"/>
</dbReference>